<sequence length="202" mass="21709">MTANWPRAAGSGWRSRSASAATWRRRASGGGEVWENGSSRATANWPRAAGSREWVAGQIGVGSDLATEGFRRRGGVGARVTAHDGELVACSGEWVVEQISVGGDLATEGFRRRGGTRFGEAMEGVRRDRRRRRRRGKGAMTMVRRRRGAMGDTARADEGGEIGAIHGNHEIDGGIARRSRVDVGRSAEGEGSKLHTIWTVGL</sequence>
<dbReference type="Gramene" id="ORGLA10G0166700.1">
    <property type="protein sequence ID" value="ORGLA10G0166700.1"/>
    <property type="gene ID" value="ORGLA10G0166700"/>
</dbReference>
<reference evidence="2 4" key="2">
    <citation type="submission" date="2018-04" db="EMBL/GenBank/DDBJ databases">
        <title>OglaRS2 (Oryza glaberrima Reference Sequence Version 2).</title>
        <authorList>
            <person name="Zhang J."/>
            <person name="Kudrna D."/>
            <person name="Lee S."/>
            <person name="Talag J."/>
            <person name="Rajasekar S."/>
            <person name="Wing R.A."/>
        </authorList>
    </citation>
    <scope>NUCLEOTIDE SEQUENCE [LARGE SCALE GENOMIC DNA]</scope>
    <source>
        <strain evidence="2 4">cv. IRGC 96717</strain>
    </source>
</reference>
<evidence type="ECO:0000313" key="2">
    <source>
        <dbReference type="EnsemblPlants" id="ORGLA02G0130500.1"/>
    </source>
</evidence>
<dbReference type="Proteomes" id="UP000007306">
    <property type="component" value="Chromosome 2"/>
</dbReference>
<feature type="region of interest" description="Disordered" evidence="1">
    <location>
        <begin position="1"/>
        <end position="41"/>
    </location>
</feature>
<feature type="region of interest" description="Disordered" evidence="1">
    <location>
        <begin position="146"/>
        <end position="167"/>
    </location>
</feature>
<dbReference type="HOGENOM" id="CLU_1638094_0_0_1"/>
<evidence type="ECO:0000313" key="4">
    <source>
        <dbReference type="Proteomes" id="UP000007306"/>
    </source>
</evidence>
<evidence type="ECO:0008006" key="5">
    <source>
        <dbReference type="Google" id="ProtNLM"/>
    </source>
</evidence>
<organism evidence="3 4">
    <name type="scientific">Oryza glaberrima</name>
    <name type="common">African rice</name>
    <dbReference type="NCBI Taxonomy" id="4538"/>
    <lineage>
        <taxon>Eukaryota</taxon>
        <taxon>Viridiplantae</taxon>
        <taxon>Streptophyta</taxon>
        <taxon>Embryophyta</taxon>
        <taxon>Tracheophyta</taxon>
        <taxon>Spermatophyta</taxon>
        <taxon>Magnoliopsida</taxon>
        <taxon>Liliopsida</taxon>
        <taxon>Poales</taxon>
        <taxon>Poaceae</taxon>
        <taxon>BOP clade</taxon>
        <taxon>Oryzoideae</taxon>
        <taxon>Oryzeae</taxon>
        <taxon>Oryzinae</taxon>
        <taxon>Oryza</taxon>
    </lineage>
</organism>
<accession>I1QWT4</accession>
<dbReference type="EnsemblPlants" id="ORGLA10G0166700.1">
    <property type="protein sequence ID" value="ORGLA10G0166700.1"/>
    <property type="gene ID" value="ORGLA10G0166700"/>
</dbReference>
<evidence type="ECO:0000256" key="1">
    <source>
        <dbReference type="SAM" id="MobiDB-lite"/>
    </source>
</evidence>
<dbReference type="EnsemblPlants" id="ORGLA02G0130500.1">
    <property type="protein sequence ID" value="ORGLA02G0130500.1"/>
    <property type="gene ID" value="ORGLA02G0130500"/>
</dbReference>
<keyword evidence="4" id="KW-1185">Reference proteome</keyword>
<protein>
    <recommendedName>
        <fullName evidence="5">DUF834 domain-containing protein</fullName>
    </recommendedName>
</protein>
<dbReference type="Gramene" id="ORGLA02G0130500.1">
    <property type="protein sequence ID" value="ORGLA02G0130500.1"/>
    <property type="gene ID" value="ORGLA02G0130500"/>
</dbReference>
<proteinExistence type="predicted"/>
<dbReference type="OMA" id="HGNHEID"/>
<name>I1QWT4_ORYGL</name>
<reference evidence="3" key="1">
    <citation type="submission" date="2015-06" db="UniProtKB">
        <authorList>
            <consortium name="EnsemblPlants"/>
        </authorList>
    </citation>
    <scope>IDENTIFICATION</scope>
</reference>
<feature type="compositionally biased region" description="Low complexity" evidence="1">
    <location>
        <begin position="7"/>
        <end position="22"/>
    </location>
</feature>
<dbReference type="AlphaFoldDB" id="I1QWT4"/>
<evidence type="ECO:0000313" key="3">
    <source>
        <dbReference type="EnsemblPlants" id="ORGLA10G0166700.1"/>
    </source>
</evidence>